<dbReference type="EMBL" id="VITY01000017">
    <property type="protein sequence ID" value="TWB88949.1"/>
    <property type="molecule type" value="Genomic_DNA"/>
</dbReference>
<name>A0A560L0Y1_9BRAD</name>
<keyword evidence="2" id="KW-1185">Reference proteome</keyword>
<sequence length="91" mass="9834">MGSVIPMTISFGNDILPMFRPGDIACMAPNGVRLGDADWMGDPAGNDDFADHANARRVFAALSSGFMPPGHRWTQDSLDLYASWMGDGFQP</sequence>
<dbReference type="Proteomes" id="UP000321304">
    <property type="component" value="Unassembled WGS sequence"/>
</dbReference>
<comment type="caution">
    <text evidence="1">The sequence shown here is derived from an EMBL/GenBank/DDBJ whole genome shotgun (WGS) entry which is preliminary data.</text>
</comment>
<evidence type="ECO:0000313" key="1">
    <source>
        <dbReference type="EMBL" id="TWB88949.1"/>
    </source>
</evidence>
<reference evidence="1 2" key="1">
    <citation type="submission" date="2019-06" db="EMBL/GenBank/DDBJ databases">
        <title>Genomic Encyclopedia of Type Strains, Phase IV (KMG-V): Genome sequencing to study the core and pangenomes of soil and plant-associated prokaryotes.</title>
        <authorList>
            <person name="Whitman W."/>
        </authorList>
    </citation>
    <scope>NUCLEOTIDE SEQUENCE [LARGE SCALE GENOMIC DNA]</scope>
    <source>
        <strain evidence="1 2">BR 10355</strain>
    </source>
</reference>
<gene>
    <name evidence="1" type="ORF">FBZ93_117132</name>
</gene>
<proteinExistence type="predicted"/>
<evidence type="ECO:0000313" key="2">
    <source>
        <dbReference type="Proteomes" id="UP000321304"/>
    </source>
</evidence>
<organism evidence="1 2">
    <name type="scientific">Bradyrhizobium macuxiense</name>
    <dbReference type="NCBI Taxonomy" id="1755647"/>
    <lineage>
        <taxon>Bacteria</taxon>
        <taxon>Pseudomonadati</taxon>
        <taxon>Pseudomonadota</taxon>
        <taxon>Alphaproteobacteria</taxon>
        <taxon>Hyphomicrobiales</taxon>
        <taxon>Nitrobacteraceae</taxon>
        <taxon>Bradyrhizobium</taxon>
    </lineage>
</organism>
<dbReference type="AlphaFoldDB" id="A0A560L0Y1"/>
<accession>A0A560L0Y1</accession>
<protein>
    <submittedName>
        <fullName evidence="1">Uncharacterized protein</fullName>
    </submittedName>
</protein>